<proteinExistence type="predicted"/>
<evidence type="ECO:0000313" key="3">
    <source>
        <dbReference type="Proteomes" id="UP000249499"/>
    </source>
</evidence>
<sequence length="125" mass="13811">MNNGRSSSTTTDIARQDGAVVEYQPPPPPPAIPLQISDRQFFQQLSIEGLITEDEALDAVGPGIIPSSMLALINMLPMENQFAAKMLIRGATTFERLHPVTVLIQQLYEWNDAKRDEFWTAAAAL</sequence>
<dbReference type="Proteomes" id="UP000249499">
    <property type="component" value="Plasmid unnamed1"/>
</dbReference>
<gene>
    <name evidence="2" type="ORF">PR017_23790</name>
</gene>
<dbReference type="KEGG" id="rtu:PR017_23790"/>
<organism evidence="2 3">
    <name type="scientific">Rhizobium tumorigenes</name>
    <dbReference type="NCBI Taxonomy" id="2041385"/>
    <lineage>
        <taxon>Bacteria</taxon>
        <taxon>Pseudomonadati</taxon>
        <taxon>Pseudomonadota</taxon>
        <taxon>Alphaproteobacteria</taxon>
        <taxon>Hyphomicrobiales</taxon>
        <taxon>Rhizobiaceae</taxon>
        <taxon>Rhizobium/Agrobacterium group</taxon>
        <taxon>Rhizobium</taxon>
    </lineage>
</organism>
<protein>
    <submittedName>
        <fullName evidence="2">Uncharacterized protein</fullName>
    </submittedName>
</protein>
<keyword evidence="3" id="KW-1185">Reference proteome</keyword>
<name>A0AAF1KWI6_9HYPH</name>
<accession>A0AAF1KWI6</accession>
<dbReference type="EMBL" id="CP117258">
    <property type="protein sequence ID" value="WFR98726.1"/>
    <property type="molecule type" value="Genomic_DNA"/>
</dbReference>
<dbReference type="RefSeq" id="WP_111221613.1">
    <property type="nucleotide sequence ID" value="NZ_CP117258.1"/>
</dbReference>
<feature type="compositionally biased region" description="Polar residues" evidence="1">
    <location>
        <begin position="1"/>
        <end position="13"/>
    </location>
</feature>
<geneLocation type="plasmid" evidence="2 3">
    <name>unnamed1</name>
</geneLocation>
<reference evidence="3" key="2">
    <citation type="journal article" date="2023" name="MicrobiologyOpen">
        <title>Genomics of the tumorigenes clade of the family Rhizobiaceae and description of Rhizobium rhododendri sp. nov.</title>
        <authorList>
            <person name="Kuzmanovic N."/>
            <person name="diCenzo G.C."/>
            <person name="Bunk B."/>
            <person name="Sproeer C."/>
            <person name="Fruehling A."/>
            <person name="Neumann-Schaal M."/>
            <person name="Overmann J."/>
            <person name="Smalla K."/>
        </authorList>
    </citation>
    <scope>NUCLEOTIDE SEQUENCE [LARGE SCALE GENOMIC DNA]</scope>
    <source>
        <strain evidence="3">1078</strain>
        <plasmid evidence="3">unnamed1</plasmid>
    </source>
</reference>
<keyword evidence="2" id="KW-0614">Plasmid</keyword>
<feature type="region of interest" description="Disordered" evidence="1">
    <location>
        <begin position="1"/>
        <end position="28"/>
    </location>
</feature>
<dbReference type="AlphaFoldDB" id="A0AAF1KWI6"/>
<evidence type="ECO:0000313" key="2">
    <source>
        <dbReference type="EMBL" id="WFR98726.1"/>
    </source>
</evidence>
<evidence type="ECO:0000256" key="1">
    <source>
        <dbReference type="SAM" id="MobiDB-lite"/>
    </source>
</evidence>
<reference evidence="2 3" key="1">
    <citation type="journal article" date="2018" name="Sci. Rep.">
        <title>Rhizobium tumorigenes sp. nov., a novel plant tumorigenic bacterium isolated from cane gall tumors on thornless blackberry.</title>
        <authorList>
            <person name="Kuzmanovi N."/>
            <person name="Smalla K."/>
            <person name="Gronow S."/>
            <person name="PuBawska J."/>
        </authorList>
    </citation>
    <scope>NUCLEOTIDE SEQUENCE [LARGE SCALE GENOMIC DNA]</scope>
    <source>
        <strain evidence="2 3">1078</strain>
    </source>
</reference>